<keyword evidence="9" id="KW-1185">Reference proteome</keyword>
<feature type="transmembrane region" description="Helical" evidence="5">
    <location>
        <begin position="251"/>
        <end position="270"/>
    </location>
</feature>
<name>A0ABW5RTQ0_9BACI</name>
<proteinExistence type="inferred from homology"/>
<dbReference type="SFLD" id="SFLDG01016">
    <property type="entry name" value="Prenyltransferase_Like_2"/>
    <property type="match status" value="1"/>
</dbReference>
<dbReference type="PANTHER" id="PTHR11764:SF20">
    <property type="entry name" value="LANOSTEROL SYNTHASE"/>
    <property type="match status" value="1"/>
</dbReference>
<organism evidence="8 9">
    <name type="scientific">Bacillus seohaeanensis</name>
    <dbReference type="NCBI Taxonomy" id="284580"/>
    <lineage>
        <taxon>Bacteria</taxon>
        <taxon>Bacillati</taxon>
        <taxon>Bacillota</taxon>
        <taxon>Bacilli</taxon>
        <taxon>Bacillales</taxon>
        <taxon>Bacillaceae</taxon>
        <taxon>Bacillus</taxon>
    </lineage>
</organism>
<evidence type="ECO:0000259" key="6">
    <source>
        <dbReference type="Pfam" id="PF13243"/>
    </source>
</evidence>
<dbReference type="PANTHER" id="PTHR11764">
    <property type="entry name" value="TERPENE CYCLASE/MUTASE FAMILY MEMBER"/>
    <property type="match status" value="1"/>
</dbReference>
<comment type="caution">
    <text evidence="8">The sequence shown here is derived from an EMBL/GenBank/DDBJ whole genome shotgun (WGS) entry which is preliminary data.</text>
</comment>
<evidence type="ECO:0000256" key="1">
    <source>
        <dbReference type="ARBA" id="ARBA00004999"/>
    </source>
</evidence>
<dbReference type="Proteomes" id="UP001597506">
    <property type="component" value="Unassembled WGS sequence"/>
</dbReference>
<sequence length="625" mass="70861">MKRRLQSAQSTLIGHLQKLQKDDGSWNFCFENSLMTDANMIILLSSLGVNDKELIGRLNSRVLNLQTEEGAWKLFSDEKDGNLSATVEAYFALAYSKALDMNDPRMIKARRFIKNNGGIDNAHSLTKFMLAANGQYDWDRFFPVPIELLLLPKSFIVNFWDFSGHARVHMTPLMILKNRKYKRIKRNTPNIRDLLVRQSTADVPTIETRSLISTIKQGIQSLYQLPQYLENEAIHTAHHYMLQRIEKDGTYYSYFSSTFFMIYALLALGYKKTDPIIIKAISALKKMICQTEEGSHIQNSTSTIWDTALITHSLQNAGVSYKDETIKKAVHFLLKNQQMRYGDWAMEVPKIAPGGWGFSHNNTMNPDVDDTTAALRAITSTAASEPTSRHAWNKGVEWLWKMQNRDGGWPAFEPNKTKEILSSFPIDGAEAVSIDPSTADLTGRTLEFLGKKAGVTGDHPSISRAIQWLKGHQEEEGSWYGRWGICYIYGTWAAVTGMRAVGVPANDKSLQKAKQWLISIQNRDGGWGESCYSDQKKKYIPLQHSTPSQTAWALDALISLSDKPNHVINKGIESLLGQLEKKDWTSTYPTGAGLPGNFYIHYHSYRWIWPLLTISHYNAKYKPNT</sequence>
<evidence type="ECO:0000256" key="5">
    <source>
        <dbReference type="SAM" id="Phobius"/>
    </source>
</evidence>
<keyword evidence="4 8" id="KW-0413">Isomerase</keyword>
<dbReference type="SUPFAM" id="SSF48239">
    <property type="entry name" value="Terpenoid cyclases/Protein prenyltransferases"/>
    <property type="match status" value="2"/>
</dbReference>
<keyword evidence="5" id="KW-0812">Transmembrane</keyword>
<dbReference type="GO" id="GO:0051007">
    <property type="term" value="F:squalene-hopene cyclase activity"/>
    <property type="evidence" value="ECO:0007669"/>
    <property type="project" value="UniProtKB-EC"/>
</dbReference>
<comment type="similarity">
    <text evidence="2">Belongs to the terpene cyclase/mutase family.</text>
</comment>
<protein>
    <submittedName>
        <fullName evidence="8">Squalene--hopene cyclase</fullName>
        <ecNumber evidence="8">5.4.99.17</ecNumber>
    </submittedName>
</protein>
<dbReference type="RefSeq" id="WP_377936766.1">
    <property type="nucleotide sequence ID" value="NZ_JBHUMF010000031.1"/>
</dbReference>
<dbReference type="InterPro" id="IPR018333">
    <property type="entry name" value="Squalene_cyclase"/>
</dbReference>
<dbReference type="PROSITE" id="PS01074">
    <property type="entry name" value="TERPENE_SYNTHASES"/>
    <property type="match status" value="1"/>
</dbReference>
<dbReference type="Pfam" id="PF13249">
    <property type="entry name" value="SQHop_cyclase_N"/>
    <property type="match status" value="1"/>
</dbReference>
<evidence type="ECO:0000313" key="9">
    <source>
        <dbReference type="Proteomes" id="UP001597506"/>
    </source>
</evidence>
<evidence type="ECO:0000256" key="3">
    <source>
        <dbReference type="ARBA" id="ARBA00022737"/>
    </source>
</evidence>
<dbReference type="EMBL" id="JBHUMF010000031">
    <property type="protein sequence ID" value="MFD2682058.1"/>
    <property type="molecule type" value="Genomic_DNA"/>
</dbReference>
<accession>A0ABW5RTQ0</accession>
<keyword evidence="3" id="KW-0677">Repeat</keyword>
<comment type="pathway">
    <text evidence="1">Secondary metabolite biosynthesis; hopanoid biosynthesis.</text>
</comment>
<dbReference type="Gene3D" id="1.50.10.20">
    <property type="match status" value="2"/>
</dbReference>
<evidence type="ECO:0000259" key="7">
    <source>
        <dbReference type="Pfam" id="PF13249"/>
    </source>
</evidence>
<evidence type="ECO:0000256" key="4">
    <source>
        <dbReference type="ARBA" id="ARBA00023235"/>
    </source>
</evidence>
<keyword evidence="5" id="KW-1133">Transmembrane helix</keyword>
<dbReference type="InterPro" id="IPR006400">
    <property type="entry name" value="Hopene-cyclase"/>
</dbReference>
<dbReference type="Pfam" id="PF13243">
    <property type="entry name" value="SQHop_cyclase_C"/>
    <property type="match status" value="1"/>
</dbReference>
<evidence type="ECO:0000313" key="8">
    <source>
        <dbReference type="EMBL" id="MFD2682058.1"/>
    </source>
</evidence>
<feature type="domain" description="Squalene cyclase C-terminal" evidence="6">
    <location>
        <begin position="302"/>
        <end position="618"/>
    </location>
</feature>
<dbReference type="InterPro" id="IPR002365">
    <property type="entry name" value="Terpene_synthase_CS"/>
</dbReference>
<dbReference type="InterPro" id="IPR032697">
    <property type="entry name" value="SQ_cyclase_N"/>
</dbReference>
<dbReference type="EC" id="5.4.99.17" evidence="8"/>
<evidence type="ECO:0000256" key="2">
    <source>
        <dbReference type="ARBA" id="ARBA00009755"/>
    </source>
</evidence>
<gene>
    <name evidence="8" type="primary">shc</name>
    <name evidence="8" type="ORF">ACFSUL_15060</name>
</gene>
<feature type="domain" description="Squalene cyclase N-terminal" evidence="7">
    <location>
        <begin position="15"/>
        <end position="292"/>
    </location>
</feature>
<keyword evidence="5" id="KW-0472">Membrane</keyword>
<dbReference type="NCBIfam" id="TIGR01507">
    <property type="entry name" value="hopene_cyclase"/>
    <property type="match status" value="1"/>
</dbReference>
<dbReference type="InterPro" id="IPR032696">
    <property type="entry name" value="SQ_cyclase_C"/>
</dbReference>
<dbReference type="NCBIfam" id="TIGR01787">
    <property type="entry name" value="squalene_cyclas"/>
    <property type="match status" value="1"/>
</dbReference>
<reference evidence="9" key="1">
    <citation type="journal article" date="2019" name="Int. J. Syst. Evol. Microbiol.">
        <title>The Global Catalogue of Microorganisms (GCM) 10K type strain sequencing project: providing services to taxonomists for standard genome sequencing and annotation.</title>
        <authorList>
            <consortium name="The Broad Institute Genomics Platform"/>
            <consortium name="The Broad Institute Genome Sequencing Center for Infectious Disease"/>
            <person name="Wu L."/>
            <person name="Ma J."/>
        </authorList>
    </citation>
    <scope>NUCLEOTIDE SEQUENCE [LARGE SCALE GENOMIC DNA]</scope>
    <source>
        <strain evidence="9">KCTC 3913</strain>
    </source>
</reference>
<dbReference type="InterPro" id="IPR008930">
    <property type="entry name" value="Terpenoid_cyclase/PrenylTrfase"/>
</dbReference>